<evidence type="ECO:0000313" key="2">
    <source>
        <dbReference type="Proteomes" id="UP000005532"/>
    </source>
</evidence>
<dbReference type="Proteomes" id="UP000005532">
    <property type="component" value="Unassembled WGS sequence"/>
</dbReference>
<sequence length="66" mass="7853">MQYLTRLELAHRWRVSLSTINKYAVVKPHLLPKSVKLAGRYRYALVDVIEFENIQKLNTKGDFYEK</sequence>
<dbReference type="AlphaFoldDB" id="C5RZC4"/>
<organism evidence="1 2">
    <name type="scientific">Actinobacillus minor NM305</name>
    <dbReference type="NCBI Taxonomy" id="637911"/>
    <lineage>
        <taxon>Bacteria</taxon>
        <taxon>Pseudomonadati</taxon>
        <taxon>Pseudomonadota</taxon>
        <taxon>Gammaproteobacteria</taxon>
        <taxon>Pasteurellales</taxon>
        <taxon>Pasteurellaceae</taxon>
        <taxon>Actinobacillus</taxon>
    </lineage>
</organism>
<protein>
    <recommendedName>
        <fullName evidence="3">Helix-turn-helix domain-containing protein</fullName>
    </recommendedName>
</protein>
<evidence type="ECO:0000313" key="1">
    <source>
        <dbReference type="EMBL" id="EER47992.1"/>
    </source>
</evidence>
<evidence type="ECO:0008006" key="3">
    <source>
        <dbReference type="Google" id="ProtNLM"/>
    </source>
</evidence>
<comment type="caution">
    <text evidence="1">The sequence shown here is derived from an EMBL/GenBank/DDBJ whole genome shotgun (WGS) entry which is preliminary data.</text>
</comment>
<gene>
    <name evidence="1" type="ORF">AM305_05090</name>
</gene>
<reference evidence="1 2" key="1">
    <citation type="journal article" date="2010" name="Vet. Microbiol.">
        <title>Production of haemolysins by strains of the Actinobacillus minor/porcitonsillarum complex.</title>
        <authorList>
            <person name="Arya G."/>
            <person name="Niven D.F."/>
        </authorList>
    </citation>
    <scope>NUCLEOTIDE SEQUENCE [LARGE SCALE GENOMIC DNA]</scope>
    <source>
        <strain evidence="1 2">NM305</strain>
    </source>
</reference>
<dbReference type="RefSeq" id="WP_005822449.1">
    <property type="nucleotide sequence ID" value="NZ_ACQL01000041.1"/>
</dbReference>
<dbReference type="EMBL" id="ACQL01000041">
    <property type="protein sequence ID" value="EER47992.1"/>
    <property type="molecule type" value="Genomic_DNA"/>
</dbReference>
<accession>C5RZC4</accession>
<name>C5RZC4_9PAST</name>
<proteinExistence type="predicted"/>